<dbReference type="Proteomes" id="UP000284219">
    <property type="component" value="Unassembled WGS sequence"/>
</dbReference>
<evidence type="ECO:0000313" key="3">
    <source>
        <dbReference type="Proteomes" id="UP000284219"/>
    </source>
</evidence>
<evidence type="ECO:0000313" key="2">
    <source>
        <dbReference type="EMBL" id="RKD24069.1"/>
    </source>
</evidence>
<reference evidence="2 3" key="1">
    <citation type="submission" date="2016-08" db="EMBL/GenBank/DDBJ databases">
        <title>Novel Firmicute Genomes.</title>
        <authorList>
            <person name="Poppleton D.I."/>
            <person name="Gribaldo S."/>
        </authorList>
    </citation>
    <scope>NUCLEOTIDE SEQUENCE [LARGE SCALE GENOMIC DNA]</scope>
    <source>
        <strain evidence="2 3">RAOx-1</strain>
    </source>
</reference>
<dbReference type="Pfam" id="PF14036">
    <property type="entry name" value="YlaH"/>
    <property type="match status" value="1"/>
</dbReference>
<feature type="transmembrane region" description="Helical" evidence="1">
    <location>
        <begin position="44"/>
        <end position="60"/>
    </location>
</feature>
<dbReference type="EMBL" id="MCHY01000008">
    <property type="protein sequence ID" value="RKD24069.1"/>
    <property type="molecule type" value="Genomic_DNA"/>
</dbReference>
<dbReference type="AlphaFoldDB" id="A0A419SJF6"/>
<keyword evidence="1" id="KW-0472">Membrane</keyword>
<feature type="transmembrane region" description="Helical" evidence="1">
    <location>
        <begin position="13"/>
        <end position="32"/>
    </location>
</feature>
<organism evidence="2 3">
    <name type="scientific">Ammoniphilus oxalaticus</name>
    <dbReference type="NCBI Taxonomy" id="66863"/>
    <lineage>
        <taxon>Bacteria</taxon>
        <taxon>Bacillati</taxon>
        <taxon>Bacillota</taxon>
        <taxon>Bacilli</taxon>
        <taxon>Bacillales</taxon>
        <taxon>Paenibacillaceae</taxon>
        <taxon>Aneurinibacillus group</taxon>
        <taxon>Ammoniphilus</taxon>
    </lineage>
</organism>
<comment type="caution">
    <text evidence="2">The sequence shown here is derived from an EMBL/GenBank/DDBJ whole genome shotgun (WGS) entry which is preliminary data.</text>
</comment>
<keyword evidence="1" id="KW-1133">Transmembrane helix</keyword>
<keyword evidence="3" id="KW-1185">Reference proteome</keyword>
<evidence type="ECO:0000256" key="1">
    <source>
        <dbReference type="SAM" id="Phobius"/>
    </source>
</evidence>
<sequence length="90" mass="10438">MIIVEWFNQWLTMYPKLNFVIILILAAFIYELGFSRKLPILKKAIIYFLLFIGCFPLTIFKALGLPIIQAMLVASALLIVVRLRRPANLR</sequence>
<evidence type="ECO:0008006" key="4">
    <source>
        <dbReference type="Google" id="ProtNLM"/>
    </source>
</evidence>
<keyword evidence="1" id="KW-0812">Transmembrane</keyword>
<proteinExistence type="predicted"/>
<protein>
    <recommendedName>
        <fullName evidence="4">YlaH-like protein</fullName>
    </recommendedName>
</protein>
<name>A0A419SJF6_9BACL</name>
<gene>
    <name evidence="2" type="ORF">BEP19_06575</name>
</gene>
<dbReference type="InterPro" id="IPR025620">
    <property type="entry name" value="YlaH"/>
</dbReference>
<accession>A0A419SJF6</accession>